<dbReference type="InterPro" id="IPR011050">
    <property type="entry name" value="Pectin_lyase_fold/virulence"/>
</dbReference>
<protein>
    <recommendedName>
        <fullName evidence="3">Right handed beta helix domain-containing protein</fullName>
    </recommendedName>
</protein>
<dbReference type="InterPro" id="IPR012334">
    <property type="entry name" value="Pectin_lyas_fold"/>
</dbReference>
<evidence type="ECO:0008006" key="3">
    <source>
        <dbReference type="Google" id="ProtNLM"/>
    </source>
</evidence>
<keyword evidence="2" id="KW-1185">Reference proteome</keyword>
<name>A0A917L527_9PROT</name>
<proteinExistence type="predicted"/>
<accession>A0A917L527</accession>
<evidence type="ECO:0000313" key="1">
    <source>
        <dbReference type="EMBL" id="GGJ45260.1"/>
    </source>
</evidence>
<organism evidence="1 2">
    <name type="scientific">Neoroseomonas lacus</name>
    <dbReference type="NCBI Taxonomy" id="287609"/>
    <lineage>
        <taxon>Bacteria</taxon>
        <taxon>Pseudomonadati</taxon>
        <taxon>Pseudomonadota</taxon>
        <taxon>Alphaproteobacteria</taxon>
        <taxon>Acetobacterales</taxon>
        <taxon>Acetobacteraceae</taxon>
        <taxon>Neoroseomonas</taxon>
    </lineage>
</organism>
<dbReference type="AlphaFoldDB" id="A0A917L527"/>
<comment type="caution">
    <text evidence="1">The sequence shown here is derived from an EMBL/GenBank/DDBJ whole genome shotgun (WGS) entry which is preliminary data.</text>
</comment>
<gene>
    <name evidence="1" type="ORF">GCM10011320_60850</name>
</gene>
<dbReference type="Proteomes" id="UP000661507">
    <property type="component" value="Unassembled WGS sequence"/>
</dbReference>
<dbReference type="EMBL" id="BMKW01000043">
    <property type="protein sequence ID" value="GGJ45260.1"/>
    <property type="molecule type" value="Genomic_DNA"/>
</dbReference>
<dbReference type="Gene3D" id="2.160.20.10">
    <property type="entry name" value="Single-stranded right-handed beta-helix, Pectin lyase-like"/>
    <property type="match status" value="1"/>
</dbReference>
<dbReference type="SUPFAM" id="SSF51126">
    <property type="entry name" value="Pectin lyase-like"/>
    <property type="match status" value="1"/>
</dbReference>
<reference evidence="1" key="2">
    <citation type="submission" date="2020-09" db="EMBL/GenBank/DDBJ databases">
        <authorList>
            <person name="Sun Q."/>
            <person name="Zhou Y."/>
        </authorList>
    </citation>
    <scope>NUCLEOTIDE SEQUENCE</scope>
    <source>
        <strain evidence="1">CGMCC 1.3617</strain>
    </source>
</reference>
<evidence type="ECO:0000313" key="2">
    <source>
        <dbReference type="Proteomes" id="UP000661507"/>
    </source>
</evidence>
<sequence>MAASAAELIVGPGLRFQQPSEAATIAQSGDTVRIMPGTYYDCAVWRADDLTIEGSGESTRVTDRVCDGKAIFVIVGSNVRILNLTLARARHFEGHGAAIRAEGRDLSLNRLLIENNQDGIFAPGAMGGVLRIEQSIFRNNGAMPGSTPSAAVRVGALQALVIRNTVFEGGRGKGAVLSAAAWTGLEGCNIDAGAEMESATVTVEGALRAISNRIEAGAGPRGYRAAILALPPRIQQRLIVTGNRLEGHGQLLVNWSGQSMELSQNDVEPGSLVATMQGAWWYAARQWLRVAWNQMRVFARQFVQVLRTIRQDVTAA</sequence>
<reference evidence="1" key="1">
    <citation type="journal article" date="2014" name="Int. J. Syst. Evol. Microbiol.">
        <title>Complete genome sequence of Corynebacterium casei LMG S-19264T (=DSM 44701T), isolated from a smear-ripened cheese.</title>
        <authorList>
            <consortium name="US DOE Joint Genome Institute (JGI-PGF)"/>
            <person name="Walter F."/>
            <person name="Albersmeier A."/>
            <person name="Kalinowski J."/>
            <person name="Ruckert C."/>
        </authorList>
    </citation>
    <scope>NUCLEOTIDE SEQUENCE</scope>
    <source>
        <strain evidence="1">CGMCC 1.3617</strain>
    </source>
</reference>